<dbReference type="InterPro" id="IPR006439">
    <property type="entry name" value="HAD-SF_hydro_IA"/>
</dbReference>
<dbReference type="InterPro" id="IPR051540">
    <property type="entry name" value="S-2-haloacid_dehalogenase"/>
</dbReference>
<evidence type="ECO:0000313" key="5">
    <source>
        <dbReference type="Proteomes" id="UP001321526"/>
    </source>
</evidence>
<protein>
    <recommendedName>
        <fullName evidence="3">(S)-2-haloacid dehalogenase</fullName>
        <ecNumber evidence="3">3.8.1.2</ecNumber>
    </recommendedName>
    <alternativeName>
        <fullName evidence="3">2-haloalkanoic acid dehalogenase</fullName>
    </alternativeName>
    <alternativeName>
        <fullName evidence="3">Halocarboxylic acid halidohydrolase</fullName>
    </alternativeName>
    <alternativeName>
        <fullName evidence="3">L-2-haloacid dehalogenase</fullName>
    </alternativeName>
</protein>
<comment type="similarity">
    <text evidence="1 3">Belongs to the HAD-like hydrolase superfamily. S-2-haloalkanoic acid dehalogenase family.</text>
</comment>
<dbReference type="InterPro" id="IPR023214">
    <property type="entry name" value="HAD_sf"/>
</dbReference>
<dbReference type="InterPro" id="IPR006328">
    <property type="entry name" value="2-HAD"/>
</dbReference>
<keyword evidence="5" id="KW-1185">Reference proteome</keyword>
<dbReference type="PANTHER" id="PTHR43316:SF3">
    <property type="entry name" value="HALOACID DEHALOGENASE, TYPE II (AFU_ORTHOLOGUE AFUA_2G07750)-RELATED"/>
    <property type="match status" value="1"/>
</dbReference>
<evidence type="ECO:0000256" key="1">
    <source>
        <dbReference type="ARBA" id="ARBA00008106"/>
    </source>
</evidence>
<sequence>MAFYTEGPTTQGRGPVHLVFDVNETLLDTAALDPLFMRWFGTEARRGEWFLILQETWMTANLVGHFAPFAELAKSALRQLGAKHGVSIAPADEQALVDGVLGMPAHADAVEALAGLRQQGHTLTALTNSASAAAQHQLAQAGLAAYFDAILSVDQVERYKPAPEPYRAAAAHWSVAPEAMVMVAAHGWDLIGAQAVGMRTAFVARPGKAMDPALEQVPTWRSDDLSQLMAQVVAAG</sequence>
<reference evidence="4 5" key="1">
    <citation type="submission" date="2019-01" db="EMBL/GenBank/DDBJ databases">
        <title>Genome sequence of Salinicola endophyticus REST5.</title>
        <authorList>
            <person name="Nascimento F.X."/>
        </authorList>
    </citation>
    <scope>NUCLEOTIDE SEQUENCE [LARGE SCALE GENOMIC DNA]</scope>
    <source>
        <strain evidence="4 5">REST5</strain>
    </source>
</reference>
<dbReference type="SFLD" id="SFLDG01129">
    <property type="entry name" value="C1.5:_HAD__Beta-PGM__Phosphata"/>
    <property type="match status" value="1"/>
</dbReference>
<evidence type="ECO:0000313" key="4">
    <source>
        <dbReference type="EMBL" id="WFF40600.1"/>
    </source>
</evidence>
<comment type="function">
    <text evidence="3">Catalyzes the hydrolytic dehalogenation of small (S)-2-haloalkanoic acids to yield the corresponding (R)-2-hydroxyalkanoic acids.</text>
</comment>
<dbReference type="InterPro" id="IPR023198">
    <property type="entry name" value="PGP-like_dom2"/>
</dbReference>
<comment type="catalytic activity">
    <reaction evidence="3">
        <text>an (S)-2-haloacid + H2O = a (2R)-2-hydroxycarboxylate + a halide anion + H(+)</text>
        <dbReference type="Rhea" id="RHEA:11192"/>
        <dbReference type="ChEBI" id="CHEBI:15377"/>
        <dbReference type="ChEBI" id="CHEBI:15378"/>
        <dbReference type="ChEBI" id="CHEBI:16042"/>
        <dbReference type="ChEBI" id="CHEBI:58314"/>
        <dbReference type="ChEBI" id="CHEBI:137405"/>
        <dbReference type="EC" id="3.8.1.2"/>
    </reaction>
</comment>
<dbReference type="SFLD" id="SFLDS00003">
    <property type="entry name" value="Haloacid_Dehalogenase"/>
    <property type="match status" value="1"/>
</dbReference>
<dbReference type="SUPFAM" id="SSF56784">
    <property type="entry name" value="HAD-like"/>
    <property type="match status" value="1"/>
</dbReference>
<dbReference type="Proteomes" id="UP001321526">
    <property type="component" value="Chromosome"/>
</dbReference>
<gene>
    <name evidence="4" type="ORF">EVC62_03305</name>
</gene>
<dbReference type="Gene3D" id="1.10.150.240">
    <property type="entry name" value="Putative phosphatase, domain 2"/>
    <property type="match status" value="1"/>
</dbReference>
<dbReference type="EMBL" id="CP035631">
    <property type="protein sequence ID" value="WFF40600.1"/>
    <property type="molecule type" value="Genomic_DNA"/>
</dbReference>
<organism evidence="4 5">
    <name type="scientific">Salinicola endophyticus</name>
    <dbReference type="NCBI Taxonomy" id="1949083"/>
    <lineage>
        <taxon>Bacteria</taxon>
        <taxon>Pseudomonadati</taxon>
        <taxon>Pseudomonadota</taxon>
        <taxon>Gammaproteobacteria</taxon>
        <taxon>Oceanospirillales</taxon>
        <taxon>Halomonadaceae</taxon>
        <taxon>Salinicola</taxon>
    </lineage>
</organism>
<dbReference type="PANTHER" id="PTHR43316">
    <property type="entry name" value="HYDROLASE, HALOACID DELAHOGENASE-RELATED"/>
    <property type="match status" value="1"/>
</dbReference>
<dbReference type="Gene3D" id="3.40.50.1000">
    <property type="entry name" value="HAD superfamily/HAD-like"/>
    <property type="match status" value="1"/>
</dbReference>
<dbReference type="PRINTS" id="PR00413">
    <property type="entry name" value="HADHALOGNASE"/>
</dbReference>
<dbReference type="NCBIfam" id="TIGR01428">
    <property type="entry name" value="HAD_type_II"/>
    <property type="match status" value="1"/>
</dbReference>
<dbReference type="Pfam" id="PF00702">
    <property type="entry name" value="Hydrolase"/>
    <property type="match status" value="1"/>
</dbReference>
<evidence type="ECO:0000256" key="2">
    <source>
        <dbReference type="ARBA" id="ARBA00022801"/>
    </source>
</evidence>
<keyword evidence="2 3" id="KW-0378">Hydrolase</keyword>
<dbReference type="EC" id="3.8.1.2" evidence="3"/>
<dbReference type="CDD" id="cd02588">
    <property type="entry name" value="HAD_L2-DEX"/>
    <property type="match status" value="1"/>
</dbReference>
<name>A0ABY8FEW1_9GAMM</name>
<evidence type="ECO:0000256" key="3">
    <source>
        <dbReference type="RuleBase" id="RU368077"/>
    </source>
</evidence>
<dbReference type="NCBIfam" id="TIGR01493">
    <property type="entry name" value="HAD-SF-IA-v2"/>
    <property type="match status" value="1"/>
</dbReference>
<proteinExistence type="inferred from homology"/>
<dbReference type="InterPro" id="IPR036412">
    <property type="entry name" value="HAD-like_sf"/>
</dbReference>
<accession>A0ABY8FEW1</accession>